<dbReference type="InterPro" id="IPR013216">
    <property type="entry name" value="Methyltransf_11"/>
</dbReference>
<dbReference type="OrthoDB" id="465636at2"/>
<organism evidence="3 4">
    <name type="scientific">Undibacter mobilis</name>
    <dbReference type="NCBI Taxonomy" id="2292256"/>
    <lineage>
        <taxon>Bacteria</taxon>
        <taxon>Pseudomonadati</taxon>
        <taxon>Pseudomonadota</taxon>
        <taxon>Alphaproteobacteria</taxon>
        <taxon>Hyphomicrobiales</taxon>
        <taxon>Nitrobacteraceae</taxon>
        <taxon>Undibacter</taxon>
    </lineage>
</organism>
<dbReference type="GO" id="GO:0032259">
    <property type="term" value="P:methylation"/>
    <property type="evidence" value="ECO:0007669"/>
    <property type="project" value="UniProtKB-KW"/>
</dbReference>
<dbReference type="InterPro" id="IPR029063">
    <property type="entry name" value="SAM-dependent_MTases_sf"/>
</dbReference>
<dbReference type="RefSeq" id="WP_115515706.1">
    <property type="nucleotide sequence ID" value="NZ_QRGO01000001.1"/>
</dbReference>
<evidence type="ECO:0000259" key="2">
    <source>
        <dbReference type="Pfam" id="PF08241"/>
    </source>
</evidence>
<dbReference type="SMART" id="SM00028">
    <property type="entry name" value="TPR"/>
    <property type="match status" value="2"/>
</dbReference>
<keyword evidence="3" id="KW-0489">Methyltransferase</keyword>
<comment type="caution">
    <text evidence="3">The sequence shown here is derived from an EMBL/GenBank/DDBJ whole genome shotgun (WGS) entry which is preliminary data.</text>
</comment>
<evidence type="ECO:0000313" key="3">
    <source>
        <dbReference type="EMBL" id="RDV03682.1"/>
    </source>
</evidence>
<dbReference type="Gene3D" id="1.25.40.10">
    <property type="entry name" value="Tetratricopeptide repeat domain"/>
    <property type="match status" value="1"/>
</dbReference>
<accession>A0A371B822</accession>
<dbReference type="PANTHER" id="PTHR42912:SF93">
    <property type="entry name" value="N6-ADENOSINE-METHYLTRANSFERASE TMT1A"/>
    <property type="match status" value="1"/>
</dbReference>
<keyword evidence="1" id="KW-0802">TPR repeat</keyword>
<dbReference type="SUPFAM" id="SSF53335">
    <property type="entry name" value="S-adenosyl-L-methionine-dependent methyltransferases"/>
    <property type="match status" value="1"/>
</dbReference>
<dbReference type="InterPro" id="IPR011990">
    <property type="entry name" value="TPR-like_helical_dom_sf"/>
</dbReference>
<dbReference type="GO" id="GO:0008757">
    <property type="term" value="F:S-adenosylmethionine-dependent methyltransferase activity"/>
    <property type="evidence" value="ECO:0007669"/>
    <property type="project" value="InterPro"/>
</dbReference>
<keyword evidence="4" id="KW-1185">Reference proteome</keyword>
<gene>
    <name evidence="3" type="ORF">DXH78_03225</name>
</gene>
<dbReference type="InterPro" id="IPR019734">
    <property type="entry name" value="TPR_rpt"/>
</dbReference>
<evidence type="ECO:0000256" key="1">
    <source>
        <dbReference type="PROSITE-ProRule" id="PRU00339"/>
    </source>
</evidence>
<evidence type="ECO:0000313" key="4">
    <source>
        <dbReference type="Proteomes" id="UP000263993"/>
    </source>
</evidence>
<dbReference type="InterPro" id="IPR050508">
    <property type="entry name" value="Methyltransf_Superfamily"/>
</dbReference>
<keyword evidence="3" id="KW-0808">Transferase</keyword>
<dbReference type="PANTHER" id="PTHR42912">
    <property type="entry name" value="METHYLTRANSFERASE"/>
    <property type="match status" value="1"/>
</dbReference>
<dbReference type="AlphaFoldDB" id="A0A371B822"/>
<dbReference type="EMBL" id="QRGO01000001">
    <property type="protein sequence ID" value="RDV03682.1"/>
    <property type="molecule type" value="Genomic_DNA"/>
</dbReference>
<dbReference type="SUPFAM" id="SSF48452">
    <property type="entry name" value="TPR-like"/>
    <property type="match status" value="1"/>
</dbReference>
<sequence length="305" mass="32183">MSAIHQTSGDLIADRRFEWARGLIDAGDHAAAADLLAEVVTLAPGFAAAWFALGDTREKLGDQAGAVAAFEKARDADPRDTHGAAVRLARLARLGALPPVAMPIGYIQSLFDGYAPKFETSLTGHLNYRGPKLLLDALTRAGAPEMCDAVLDLGCGTGLAGDLFRPLCGRLTGVDLSGGMLAVARTKGVYDDLVEAEVMTYLRGAVSGSFDLVLAADVFIYFHELMQIGAPTARVLRPGGYLAFSVETHDGDGVILRDTLRYAHSEAHVRAAVASGGLELLICERASTRTEKGVPVPGLVVVAKR</sequence>
<proteinExistence type="predicted"/>
<dbReference type="Pfam" id="PF08241">
    <property type="entry name" value="Methyltransf_11"/>
    <property type="match status" value="1"/>
</dbReference>
<reference evidence="4" key="1">
    <citation type="submission" date="2018-08" db="EMBL/GenBank/DDBJ databases">
        <authorList>
            <person name="Kim S.-J."/>
            <person name="Jung G.-Y."/>
        </authorList>
    </citation>
    <scope>NUCLEOTIDE SEQUENCE [LARGE SCALE GENOMIC DNA]</scope>
    <source>
        <strain evidence="4">GY_H</strain>
    </source>
</reference>
<protein>
    <submittedName>
        <fullName evidence="3">Methyltransferase domain-containing protein</fullName>
    </submittedName>
</protein>
<dbReference type="PROSITE" id="PS50005">
    <property type="entry name" value="TPR"/>
    <property type="match status" value="1"/>
</dbReference>
<feature type="domain" description="Methyltransferase type 11" evidence="2">
    <location>
        <begin position="151"/>
        <end position="244"/>
    </location>
</feature>
<dbReference type="CDD" id="cd02440">
    <property type="entry name" value="AdoMet_MTases"/>
    <property type="match status" value="1"/>
</dbReference>
<dbReference type="Proteomes" id="UP000263993">
    <property type="component" value="Unassembled WGS sequence"/>
</dbReference>
<dbReference type="Pfam" id="PF13432">
    <property type="entry name" value="TPR_16"/>
    <property type="match status" value="1"/>
</dbReference>
<dbReference type="Gene3D" id="3.40.50.150">
    <property type="entry name" value="Vaccinia Virus protein VP39"/>
    <property type="match status" value="1"/>
</dbReference>
<name>A0A371B822_9BRAD</name>
<feature type="repeat" description="TPR" evidence="1">
    <location>
        <begin position="47"/>
        <end position="80"/>
    </location>
</feature>